<evidence type="ECO:0000313" key="2">
    <source>
        <dbReference type="Proteomes" id="UP001596378"/>
    </source>
</evidence>
<name>A0ABW2FI28_9BACL</name>
<dbReference type="InterPro" id="IPR011050">
    <property type="entry name" value="Pectin_lyase_fold/virulence"/>
</dbReference>
<dbReference type="SUPFAM" id="SSF51126">
    <property type="entry name" value="Pectin lyase-like"/>
    <property type="match status" value="1"/>
</dbReference>
<reference evidence="2" key="1">
    <citation type="journal article" date="2019" name="Int. J. Syst. Evol. Microbiol.">
        <title>The Global Catalogue of Microorganisms (GCM) 10K type strain sequencing project: providing services to taxonomists for standard genome sequencing and annotation.</title>
        <authorList>
            <consortium name="The Broad Institute Genomics Platform"/>
            <consortium name="The Broad Institute Genome Sequencing Center for Infectious Disease"/>
            <person name="Wu L."/>
            <person name="Ma J."/>
        </authorList>
    </citation>
    <scope>NUCLEOTIDE SEQUENCE [LARGE SCALE GENOMIC DNA]</scope>
    <source>
        <strain evidence="2">KCTC 12907</strain>
    </source>
</reference>
<dbReference type="Gene3D" id="2.160.20.10">
    <property type="entry name" value="Single-stranded right-handed beta-helix, Pectin lyase-like"/>
    <property type="match status" value="2"/>
</dbReference>
<dbReference type="PANTHER" id="PTHR36453">
    <property type="entry name" value="SECRETED PROTEIN-RELATED"/>
    <property type="match status" value="1"/>
</dbReference>
<proteinExistence type="predicted"/>
<dbReference type="EMBL" id="JBHTAI010000018">
    <property type="protein sequence ID" value="MFC7151839.1"/>
    <property type="molecule type" value="Genomic_DNA"/>
</dbReference>
<dbReference type="RefSeq" id="WP_378052328.1">
    <property type="nucleotide sequence ID" value="NZ_JBHMDN010000048.1"/>
</dbReference>
<dbReference type="SMART" id="SM00710">
    <property type="entry name" value="PbH1"/>
    <property type="match status" value="6"/>
</dbReference>
<protein>
    <submittedName>
        <fullName evidence="1">Right-handed parallel beta-helix repeat-containing protein</fullName>
    </submittedName>
</protein>
<evidence type="ECO:0000313" key="1">
    <source>
        <dbReference type="EMBL" id="MFC7151839.1"/>
    </source>
</evidence>
<dbReference type="Proteomes" id="UP001596378">
    <property type="component" value="Unassembled WGS sequence"/>
</dbReference>
<sequence length="653" mass="72726">MTMDNRYSHQWYVSPGGDDNNIGTIDRPFRTIGRARDEARKGTASMTGDFRIWIREGTYAQTEALVFDSRDSAPAGFRIVYAAVPGESVTISGGVRVENWVEVDDAEGRRLFQASAKGLPYSRHLYVNGSPAPRPRSKEIKATSWNVAKDEDFAFWHLLETVTTYQGELSVYEGYRTTRTDMLGWSNPQDVEAVYDVGWTHSVCPIESIRSDGADSAVVRMKMPCFRDCQIKAGVQIGSPSYFENVFELMNEPGQWYFDRSGQTVYYYARDGEDVAAMEFVIPLAERLIDIRGELGSPVRGLAFDGLEFCHTTFLQPLTSGHPEVQANLLKDSRDDAHAHSAYLKVPSAIVLHAAEDVRFENCRFHRLGSGAVDIETGSRRNAFVGNEFAGIAGSGIQVGDFSFADAHPDDEREIVGDNVIANNYFHEIGTDFKGSVAVIVGYAEGTAISHNEICEIAYSGISVGWGWGYADPGVERLSNFAPDHYPVYDKPTVLRRTRVEYNHIHHVLRKLHDGGGIYTLSAQPESVINGNYIHDNGSEPDVVCVEDIVRHTYGNYEKYGHYGSFHGFPGGIYLDEASAEFEISNNVIHSVIMPIHYHEVVKNAFRTLSIFGNVTNILPESPLFPAAMAARAGLEEPYRHLLDREGEFEPHS</sequence>
<gene>
    <name evidence="1" type="ORF">ACFQMJ_25150</name>
</gene>
<dbReference type="PANTHER" id="PTHR36453:SF1">
    <property type="entry name" value="RIGHT HANDED BETA HELIX DOMAIN-CONTAINING PROTEIN"/>
    <property type="match status" value="1"/>
</dbReference>
<keyword evidence="2" id="KW-1185">Reference proteome</keyword>
<organism evidence="1 2">
    <name type="scientific">Cohnella cellulosilytica</name>
    <dbReference type="NCBI Taxonomy" id="986710"/>
    <lineage>
        <taxon>Bacteria</taxon>
        <taxon>Bacillati</taxon>
        <taxon>Bacillota</taxon>
        <taxon>Bacilli</taxon>
        <taxon>Bacillales</taxon>
        <taxon>Paenibacillaceae</taxon>
        <taxon>Cohnella</taxon>
    </lineage>
</organism>
<accession>A0ABW2FI28</accession>
<dbReference type="InterPro" id="IPR006626">
    <property type="entry name" value="PbH1"/>
</dbReference>
<comment type="caution">
    <text evidence="1">The sequence shown here is derived from an EMBL/GenBank/DDBJ whole genome shotgun (WGS) entry which is preliminary data.</text>
</comment>
<dbReference type="InterPro" id="IPR012334">
    <property type="entry name" value="Pectin_lyas_fold"/>
</dbReference>